<dbReference type="RefSeq" id="WP_088647876.1">
    <property type="nucleotide sequence ID" value="NZ_AQQR01000001.1"/>
</dbReference>
<comment type="caution">
    <text evidence="3">The sequence shown here is derived from an EMBL/GenBank/DDBJ whole genome shotgun (WGS) entry which is preliminary data.</text>
</comment>
<keyword evidence="1" id="KW-0732">Signal</keyword>
<keyword evidence="4" id="KW-1185">Reference proteome</keyword>
<evidence type="ECO:0000313" key="4">
    <source>
        <dbReference type="Proteomes" id="UP000215377"/>
    </source>
</evidence>
<dbReference type="InterPro" id="IPR018637">
    <property type="entry name" value="DUF2059"/>
</dbReference>
<feature type="domain" description="DUF2059" evidence="2">
    <location>
        <begin position="85"/>
        <end position="142"/>
    </location>
</feature>
<proteinExistence type="predicted"/>
<dbReference type="Proteomes" id="UP000215377">
    <property type="component" value="Unassembled WGS sequence"/>
</dbReference>
<organism evidence="3 4">
    <name type="scientific">Marinibacterium profundimaris</name>
    <dbReference type="NCBI Taxonomy" id="1679460"/>
    <lineage>
        <taxon>Bacteria</taxon>
        <taxon>Pseudomonadati</taxon>
        <taxon>Pseudomonadota</taxon>
        <taxon>Alphaproteobacteria</taxon>
        <taxon>Rhodobacterales</taxon>
        <taxon>Paracoccaceae</taxon>
        <taxon>Marinibacterium</taxon>
    </lineage>
</organism>
<sequence>MTALLRTPARWLGAAFVALALSASSAAAADRERVEAFLEVTGFDVSLESLKFSAEDAPEMLGLDAGVFGYSWTRLSGEVFDVDLMHDMAVDILEQTLEDDKLAHAADFYASDLGQRLVEVENASHMDPDDTGKQEKGAELVAQMVEEGSPRLEMFKRMGAAIDSSGTAVRAMQQIQMRFLLAASAAGVIELRVDPEEMEAMMKEQEPALRMAVAQNALASSAYVYRDFSDEEVETYTEALEHPDMQEVYELMNAVQYEIMANRFEALAARMSELDTGQDI</sequence>
<dbReference type="Pfam" id="PF09832">
    <property type="entry name" value="DUF2059"/>
    <property type="match status" value="1"/>
</dbReference>
<dbReference type="OrthoDB" id="7830101at2"/>
<gene>
    <name evidence="3" type="ORF">ATO3_00670</name>
</gene>
<dbReference type="EMBL" id="AQQR01000001">
    <property type="protein sequence ID" value="OWU77283.1"/>
    <property type="molecule type" value="Genomic_DNA"/>
</dbReference>
<feature type="signal peptide" evidence="1">
    <location>
        <begin position="1"/>
        <end position="28"/>
    </location>
</feature>
<accession>A0A225NQY0</accession>
<name>A0A225NQY0_9RHOB</name>
<dbReference type="AlphaFoldDB" id="A0A225NQY0"/>
<evidence type="ECO:0000259" key="2">
    <source>
        <dbReference type="Pfam" id="PF09832"/>
    </source>
</evidence>
<evidence type="ECO:0000313" key="3">
    <source>
        <dbReference type="EMBL" id="OWU77283.1"/>
    </source>
</evidence>
<protein>
    <recommendedName>
        <fullName evidence="2">DUF2059 domain-containing protein</fullName>
    </recommendedName>
</protein>
<evidence type="ECO:0000256" key="1">
    <source>
        <dbReference type="SAM" id="SignalP"/>
    </source>
</evidence>
<feature type="chain" id="PRO_5013053319" description="DUF2059 domain-containing protein" evidence="1">
    <location>
        <begin position="29"/>
        <end position="280"/>
    </location>
</feature>
<reference evidence="3 4" key="1">
    <citation type="submission" date="2013-04" db="EMBL/GenBank/DDBJ databases">
        <title>Oceanicola sp. 22II1-22F33 Genome Sequencing.</title>
        <authorList>
            <person name="Lai Q."/>
            <person name="Li G."/>
            <person name="Shao Z."/>
        </authorList>
    </citation>
    <scope>NUCLEOTIDE SEQUENCE [LARGE SCALE GENOMIC DNA]</scope>
    <source>
        <strain evidence="3 4">22II1-22F33</strain>
    </source>
</reference>